<organism evidence="1">
    <name type="scientific">Arundo donax</name>
    <name type="common">Giant reed</name>
    <name type="synonym">Donax arundinaceus</name>
    <dbReference type="NCBI Taxonomy" id="35708"/>
    <lineage>
        <taxon>Eukaryota</taxon>
        <taxon>Viridiplantae</taxon>
        <taxon>Streptophyta</taxon>
        <taxon>Embryophyta</taxon>
        <taxon>Tracheophyta</taxon>
        <taxon>Spermatophyta</taxon>
        <taxon>Magnoliopsida</taxon>
        <taxon>Liliopsida</taxon>
        <taxon>Poales</taxon>
        <taxon>Poaceae</taxon>
        <taxon>PACMAD clade</taxon>
        <taxon>Arundinoideae</taxon>
        <taxon>Arundineae</taxon>
        <taxon>Arundo</taxon>
    </lineage>
</organism>
<proteinExistence type="predicted"/>
<reference evidence="1" key="2">
    <citation type="journal article" date="2015" name="Data Brief">
        <title>Shoot transcriptome of the giant reed, Arundo donax.</title>
        <authorList>
            <person name="Barrero R.A."/>
            <person name="Guerrero F.D."/>
            <person name="Moolhuijzen P."/>
            <person name="Goolsby J.A."/>
            <person name="Tidwell J."/>
            <person name="Bellgard S.E."/>
            <person name="Bellgard M.I."/>
        </authorList>
    </citation>
    <scope>NUCLEOTIDE SEQUENCE</scope>
    <source>
        <tissue evidence="1">Shoot tissue taken approximately 20 cm above the soil surface</tissue>
    </source>
</reference>
<name>A0A0A9G7F5_ARUDO</name>
<sequence length="16" mass="1826">MVVGLWPTEQIETPLL</sequence>
<evidence type="ECO:0000313" key="1">
    <source>
        <dbReference type="EMBL" id="JAE18476.1"/>
    </source>
</evidence>
<protein>
    <submittedName>
        <fullName evidence="1">Uncharacterized protein</fullName>
    </submittedName>
</protein>
<reference evidence="1" key="1">
    <citation type="submission" date="2014-09" db="EMBL/GenBank/DDBJ databases">
        <authorList>
            <person name="Magalhaes I.L.F."/>
            <person name="Oliveira U."/>
            <person name="Santos F.R."/>
            <person name="Vidigal T.H.D.A."/>
            <person name="Brescovit A.D."/>
            <person name="Santos A.J."/>
        </authorList>
    </citation>
    <scope>NUCLEOTIDE SEQUENCE</scope>
    <source>
        <tissue evidence="1">Shoot tissue taken approximately 20 cm above the soil surface</tissue>
    </source>
</reference>
<accession>A0A0A9G7F5</accession>
<dbReference type="EMBL" id="GBRH01179420">
    <property type="protein sequence ID" value="JAE18476.1"/>
    <property type="molecule type" value="Transcribed_RNA"/>
</dbReference>
<dbReference type="AlphaFoldDB" id="A0A0A9G7F5"/>